<dbReference type="Proteomes" id="UP000594638">
    <property type="component" value="Unassembled WGS sequence"/>
</dbReference>
<protein>
    <submittedName>
        <fullName evidence="1">Uncharacterized protein</fullName>
    </submittedName>
</protein>
<reference evidence="1 2" key="1">
    <citation type="submission" date="2019-12" db="EMBL/GenBank/DDBJ databases">
        <authorList>
            <person name="Alioto T."/>
            <person name="Alioto T."/>
            <person name="Gomez Garrido J."/>
        </authorList>
    </citation>
    <scope>NUCLEOTIDE SEQUENCE [LARGE SCALE GENOMIC DNA]</scope>
</reference>
<dbReference type="EMBL" id="CACTIH010009484">
    <property type="protein sequence ID" value="CAA3031798.1"/>
    <property type="molecule type" value="Genomic_DNA"/>
</dbReference>
<name>A0A8S0VGL0_OLEEU</name>
<accession>A0A8S0VGL0</accession>
<dbReference type="AlphaFoldDB" id="A0A8S0VGL0"/>
<evidence type="ECO:0000313" key="2">
    <source>
        <dbReference type="Proteomes" id="UP000594638"/>
    </source>
</evidence>
<evidence type="ECO:0000313" key="1">
    <source>
        <dbReference type="EMBL" id="CAA3031798.1"/>
    </source>
</evidence>
<gene>
    <name evidence="1" type="ORF">OLEA9_A077046</name>
</gene>
<dbReference type="Gramene" id="OE9A077046T1">
    <property type="protein sequence ID" value="OE9A077046C1"/>
    <property type="gene ID" value="OE9A077046"/>
</dbReference>
<sequence>MVEGNLCNKSRIYMRKKSLLQQILADSVASSFYKVREEENRLVDCGDRNENRLIVVPRSQCDGSGVLITVYSSVYGAEGRGFLSRLEV</sequence>
<organism evidence="1 2">
    <name type="scientific">Olea europaea subsp. europaea</name>
    <dbReference type="NCBI Taxonomy" id="158383"/>
    <lineage>
        <taxon>Eukaryota</taxon>
        <taxon>Viridiplantae</taxon>
        <taxon>Streptophyta</taxon>
        <taxon>Embryophyta</taxon>
        <taxon>Tracheophyta</taxon>
        <taxon>Spermatophyta</taxon>
        <taxon>Magnoliopsida</taxon>
        <taxon>eudicotyledons</taxon>
        <taxon>Gunneridae</taxon>
        <taxon>Pentapetalae</taxon>
        <taxon>asterids</taxon>
        <taxon>lamiids</taxon>
        <taxon>Lamiales</taxon>
        <taxon>Oleaceae</taxon>
        <taxon>Oleeae</taxon>
        <taxon>Olea</taxon>
    </lineage>
</organism>
<proteinExistence type="predicted"/>
<comment type="caution">
    <text evidence="1">The sequence shown here is derived from an EMBL/GenBank/DDBJ whole genome shotgun (WGS) entry which is preliminary data.</text>
</comment>
<keyword evidence="2" id="KW-1185">Reference proteome</keyword>